<dbReference type="OrthoDB" id="4250947at2"/>
<evidence type="ECO:0000313" key="1">
    <source>
        <dbReference type="EMBL" id="RJL34379.1"/>
    </source>
</evidence>
<dbReference type="EMBL" id="QZEY01000002">
    <property type="protein sequence ID" value="RJL34379.1"/>
    <property type="molecule type" value="Genomic_DNA"/>
</dbReference>
<name>A0A3A4B0L5_9ACTN</name>
<accession>A0A3A4B0L5</accession>
<dbReference type="AlphaFoldDB" id="A0A3A4B0L5"/>
<protein>
    <submittedName>
        <fullName evidence="1">Uncharacterized protein</fullName>
    </submittedName>
</protein>
<keyword evidence="2" id="KW-1185">Reference proteome</keyword>
<dbReference type="RefSeq" id="WP_119925680.1">
    <property type="nucleotide sequence ID" value="NZ_QZEY01000002.1"/>
</dbReference>
<gene>
    <name evidence="1" type="ORF">D5H75_08040</name>
</gene>
<reference evidence="1 2" key="1">
    <citation type="submission" date="2018-09" db="EMBL/GenBank/DDBJ databases">
        <title>YIM 75507 draft genome.</title>
        <authorList>
            <person name="Tang S."/>
            <person name="Feng Y."/>
        </authorList>
    </citation>
    <scope>NUCLEOTIDE SEQUENCE [LARGE SCALE GENOMIC DNA]</scope>
    <source>
        <strain evidence="1 2">YIM 75507</strain>
    </source>
</reference>
<organism evidence="1 2">
    <name type="scientific">Bailinhaonella thermotolerans</name>
    <dbReference type="NCBI Taxonomy" id="1070861"/>
    <lineage>
        <taxon>Bacteria</taxon>
        <taxon>Bacillati</taxon>
        <taxon>Actinomycetota</taxon>
        <taxon>Actinomycetes</taxon>
        <taxon>Streptosporangiales</taxon>
        <taxon>Streptosporangiaceae</taxon>
        <taxon>Bailinhaonella</taxon>
    </lineage>
</organism>
<evidence type="ECO:0000313" key="2">
    <source>
        <dbReference type="Proteomes" id="UP000265768"/>
    </source>
</evidence>
<proteinExistence type="predicted"/>
<dbReference type="Proteomes" id="UP000265768">
    <property type="component" value="Unassembled WGS sequence"/>
</dbReference>
<comment type="caution">
    <text evidence="1">The sequence shown here is derived from an EMBL/GenBank/DDBJ whole genome shotgun (WGS) entry which is preliminary data.</text>
</comment>
<sequence>MRRVVTRLADRMLAVFAPRAEVSAACQYCGVGEYKNCVRVRDCSTGVCKWVTYCDLCGTC</sequence>